<gene>
    <name evidence="1" type="ORF">T4C_12368</name>
</gene>
<proteinExistence type="predicted"/>
<protein>
    <submittedName>
        <fullName evidence="1">Uncharacterized protein</fullName>
    </submittedName>
</protein>
<reference evidence="1 2" key="1">
    <citation type="submission" date="2015-01" db="EMBL/GenBank/DDBJ databases">
        <title>Evolution of Trichinella species and genotypes.</title>
        <authorList>
            <person name="Korhonen P.K."/>
            <person name="Edoardo P."/>
            <person name="Giuseppe L.R."/>
            <person name="Gasser R.B."/>
        </authorList>
    </citation>
    <scope>NUCLEOTIDE SEQUENCE [LARGE SCALE GENOMIC DNA]</scope>
    <source>
        <strain evidence="1">ISS176</strain>
    </source>
</reference>
<comment type="caution">
    <text evidence="1">The sequence shown here is derived from an EMBL/GenBank/DDBJ whole genome shotgun (WGS) entry which is preliminary data.</text>
</comment>
<dbReference type="EMBL" id="JYDV01000047">
    <property type="protein sequence ID" value="KRZ38281.1"/>
    <property type="molecule type" value="Genomic_DNA"/>
</dbReference>
<dbReference type="Proteomes" id="UP000054826">
    <property type="component" value="Unassembled WGS sequence"/>
</dbReference>
<name>A0A0V1JTJ5_TRIPS</name>
<organism evidence="1 2">
    <name type="scientific">Trichinella pseudospiralis</name>
    <name type="common">Parasitic roundworm</name>
    <dbReference type="NCBI Taxonomy" id="6337"/>
    <lineage>
        <taxon>Eukaryota</taxon>
        <taxon>Metazoa</taxon>
        <taxon>Ecdysozoa</taxon>
        <taxon>Nematoda</taxon>
        <taxon>Enoplea</taxon>
        <taxon>Dorylaimia</taxon>
        <taxon>Trichinellida</taxon>
        <taxon>Trichinellidae</taxon>
        <taxon>Trichinella</taxon>
    </lineage>
</organism>
<accession>A0A0V1JTJ5</accession>
<dbReference type="AlphaFoldDB" id="A0A0V1JTJ5"/>
<evidence type="ECO:0000313" key="2">
    <source>
        <dbReference type="Proteomes" id="UP000054826"/>
    </source>
</evidence>
<sequence>MYEQKENNKFTSVCVSLNHLRMKWVTKENCSMMDLINYFIAFANDFISHDEILFMIEYENNLNDLSPLKEKIYLEIQTRTHLPLWSFENRIMKQVSFFEELSLHCVLHYITTTAAHMSMNVVLKDLLDICA</sequence>
<evidence type="ECO:0000313" key="1">
    <source>
        <dbReference type="EMBL" id="KRZ38281.1"/>
    </source>
</evidence>